<accession>A0A0E3QPH6</accession>
<evidence type="ECO:0000313" key="1">
    <source>
        <dbReference type="EMBL" id="AKB52365.1"/>
    </source>
</evidence>
<sequence length="295" mass="31743">MGIEISIKAGADAATSNVSASGSVQHIITDKERKTFDIEDAGLKSAVEKYFGKKPNDAYLHSPTPWDDLYKTYGWSEVQTILDVKSAKITEITSEPVIVATKKFVNSSSKKATFDASISDQVTNTTESNWSQTDTIDVGQKITYDVSFLGAGGGGETSMSYSHSWGQGGSESKSITVGSSSGVSVELEPGESIEAVLSASRGVMKVRIVYMAHLTGSTAVNYNPTYKDHHFWSLPITGVMSAASLSTNREFTEDIEIGYYSDAKIELRNPQGQLKATFLVANKPAVEKVPIKTAV</sequence>
<dbReference type="CDD" id="cd20235">
    <property type="entry name" value="PFM_spherulin-2a-like"/>
    <property type="match status" value="1"/>
</dbReference>
<organism evidence="1 2">
    <name type="scientific">Methanosarcina barkeri str. Wiesmoor</name>
    <dbReference type="NCBI Taxonomy" id="1434109"/>
    <lineage>
        <taxon>Archaea</taxon>
        <taxon>Methanobacteriati</taxon>
        <taxon>Methanobacteriota</taxon>
        <taxon>Stenosarchaea group</taxon>
        <taxon>Methanomicrobia</taxon>
        <taxon>Methanosarcinales</taxon>
        <taxon>Methanosarcinaceae</taxon>
        <taxon>Methanosarcina</taxon>
    </lineage>
</organism>
<dbReference type="EMBL" id="CP009526">
    <property type="protein sequence ID" value="AKB52365.1"/>
    <property type="molecule type" value="Genomic_DNA"/>
</dbReference>
<gene>
    <name evidence="1" type="ORF">MSBRW_3112</name>
</gene>
<dbReference type="Gene3D" id="2.170.15.10">
    <property type="entry name" value="Proaerolysin, chain A, domain 3"/>
    <property type="match status" value="1"/>
</dbReference>
<reference evidence="1 2" key="1">
    <citation type="submission" date="2014-07" db="EMBL/GenBank/DDBJ databases">
        <title>Methanogenic archaea and the global carbon cycle.</title>
        <authorList>
            <person name="Henriksen J.R."/>
            <person name="Luke J."/>
            <person name="Reinhart S."/>
            <person name="Benedict M.N."/>
            <person name="Youngblut N.D."/>
            <person name="Metcalf M.E."/>
            <person name="Whitaker R.J."/>
            <person name="Metcalf W.W."/>
        </authorList>
    </citation>
    <scope>NUCLEOTIDE SEQUENCE [LARGE SCALE GENOMIC DNA]</scope>
    <source>
        <strain evidence="1 2">Wiesmoor</strain>
    </source>
</reference>
<proteinExistence type="predicted"/>
<evidence type="ECO:0000313" key="2">
    <source>
        <dbReference type="Proteomes" id="UP000033038"/>
    </source>
</evidence>
<dbReference type="HOGENOM" id="CLU_945311_0_0_2"/>
<dbReference type="SUPFAM" id="SSF56973">
    <property type="entry name" value="Aerolisin/ETX pore-forming domain"/>
    <property type="match status" value="1"/>
</dbReference>
<dbReference type="AlphaFoldDB" id="A0A0E3QPH6"/>
<dbReference type="PATRIC" id="fig|1434109.4.peg.4048"/>
<protein>
    <submittedName>
        <fullName evidence="1">Yolk protein 1</fullName>
    </submittedName>
</protein>
<name>A0A0E3QPH6_METBA</name>
<dbReference type="RefSeq" id="WP_011306610.1">
    <property type="nucleotide sequence ID" value="NZ_CP009526.1"/>
</dbReference>
<dbReference type="Proteomes" id="UP000033038">
    <property type="component" value="Chromosome"/>
</dbReference>
<dbReference type="KEGG" id="mbw:MSBRW_3112"/>
<dbReference type="GeneID" id="24824715"/>